<evidence type="ECO:0000313" key="8">
    <source>
        <dbReference type="WBParaSite" id="SSLN_0000395101-mRNA-1"/>
    </source>
</evidence>
<reference evidence="6 7" key="3">
    <citation type="submission" date="2018-11" db="EMBL/GenBank/DDBJ databases">
        <authorList>
            <consortium name="Pathogen Informatics"/>
        </authorList>
    </citation>
    <scope>NUCLEOTIDE SEQUENCE [LARGE SCALE GENOMIC DNA]</scope>
    <source>
        <strain evidence="6 7">NST_G2</strain>
    </source>
</reference>
<dbReference type="InterPro" id="IPR012677">
    <property type="entry name" value="Nucleotide-bd_a/b_plait_sf"/>
</dbReference>
<keyword evidence="1 2" id="KW-0694">RNA-binding</keyword>
<dbReference type="SUPFAM" id="SSF54928">
    <property type="entry name" value="RNA-binding domain, RBD"/>
    <property type="match status" value="1"/>
</dbReference>
<gene>
    <name evidence="5" type="primary">RBMX2</name>
    <name evidence="6" type="ORF">SSLN_LOCUS3828</name>
    <name evidence="5" type="ORF">TR149702</name>
</gene>
<dbReference type="GO" id="GO:0005686">
    <property type="term" value="C:U2 snRNP"/>
    <property type="evidence" value="ECO:0007669"/>
    <property type="project" value="TreeGrafter"/>
</dbReference>
<dbReference type="STRING" id="70667.A0A0X3PHA2"/>
<dbReference type="InterPro" id="IPR051847">
    <property type="entry name" value="RNA_proc/Spliceosome_comp"/>
</dbReference>
<accession>A0A0X3PHA2</accession>
<dbReference type="InterPro" id="IPR000504">
    <property type="entry name" value="RRM_dom"/>
</dbReference>
<evidence type="ECO:0000256" key="2">
    <source>
        <dbReference type="PROSITE-ProRule" id="PRU00176"/>
    </source>
</evidence>
<dbReference type="Gene3D" id="3.30.70.330">
    <property type="match status" value="1"/>
</dbReference>
<sequence length="386" mass="43323">MNPLTNTKNQNLMNERELRLGYTGKVSSWHRQYKDSAWIFIGGLNYELTEGDIVCAFSQYGEVANINLVRDRDTGKPKGFAFLCYENQKSTILATDNLNGIKLGGRIIRVDHVEKYKVPNLGIVKVGKENPDQMPPSDSVSDFVRQHGCGPEAMQHILKVQKAKKAGRAEQVSPVQRRSSRSRSPGLDHGRRRQSHSPSPPRGTGGRVPSVSPPRETHRCSRSPPRQSYRSISRAYYHPRRRQESPKVPERHAGSPARSPPVSPPGRRLQSSTSVSRELENGRLPSPPRHRRQPTPPLSVRRECEPSESSPCHYRRSRPSPVSSPARKARLPSVSPPRKARLPSAYSQLRGTPVSESSSHRKQRSPSVSPPRKTHPPSVSPPRRRR</sequence>
<dbReference type="PANTHER" id="PTHR45880">
    <property type="entry name" value="RNA-BINDING MOTIF PROTEIN, X-LINKED 2"/>
    <property type="match status" value="1"/>
</dbReference>
<reference evidence="8" key="2">
    <citation type="submission" date="2016-06" db="UniProtKB">
        <authorList>
            <consortium name="WormBaseParasite"/>
        </authorList>
    </citation>
    <scope>IDENTIFICATION</scope>
</reference>
<dbReference type="CDD" id="cd12411">
    <property type="entry name" value="RRM_ist3_like"/>
    <property type="match status" value="1"/>
</dbReference>
<evidence type="ECO:0000259" key="4">
    <source>
        <dbReference type="PROSITE" id="PS50102"/>
    </source>
</evidence>
<dbReference type="Pfam" id="PF00076">
    <property type="entry name" value="RRM_1"/>
    <property type="match status" value="1"/>
</dbReference>
<keyword evidence="7" id="KW-1185">Reference proteome</keyword>
<proteinExistence type="predicted"/>
<protein>
    <submittedName>
        <fullName evidence="5 8">RNA-binding motif protein, X-linked 2</fullName>
    </submittedName>
</protein>
<dbReference type="PROSITE" id="PS50102">
    <property type="entry name" value="RRM"/>
    <property type="match status" value="1"/>
</dbReference>
<feature type="domain" description="RRM" evidence="4">
    <location>
        <begin position="37"/>
        <end position="115"/>
    </location>
</feature>
<dbReference type="EMBL" id="UYSU01032664">
    <property type="protein sequence ID" value="VDL90213.1"/>
    <property type="molecule type" value="Genomic_DNA"/>
</dbReference>
<feature type="compositionally biased region" description="Basic and acidic residues" evidence="3">
    <location>
        <begin position="242"/>
        <end position="253"/>
    </location>
</feature>
<dbReference type="GO" id="GO:0071011">
    <property type="term" value="C:precatalytic spliceosome"/>
    <property type="evidence" value="ECO:0007669"/>
    <property type="project" value="TreeGrafter"/>
</dbReference>
<dbReference type="GO" id="GO:0000398">
    <property type="term" value="P:mRNA splicing, via spliceosome"/>
    <property type="evidence" value="ECO:0007669"/>
    <property type="project" value="InterPro"/>
</dbReference>
<name>A0A0X3PHA2_SCHSO</name>
<dbReference type="InterPro" id="IPR045844">
    <property type="entry name" value="RRM_Ist3-like"/>
</dbReference>
<evidence type="ECO:0000313" key="6">
    <source>
        <dbReference type="EMBL" id="VDL90213.1"/>
    </source>
</evidence>
<dbReference type="Proteomes" id="UP000275846">
    <property type="component" value="Unassembled WGS sequence"/>
</dbReference>
<dbReference type="SMART" id="SM00360">
    <property type="entry name" value="RRM"/>
    <property type="match status" value="1"/>
</dbReference>
<feature type="compositionally biased region" description="Polar residues" evidence="3">
    <location>
        <begin position="345"/>
        <end position="357"/>
    </location>
</feature>
<evidence type="ECO:0000313" key="5">
    <source>
        <dbReference type="EMBL" id="JAP51159.1"/>
    </source>
</evidence>
<dbReference type="OrthoDB" id="2573941at2759"/>
<dbReference type="WBParaSite" id="SSLN_0000395101-mRNA-1">
    <property type="protein sequence ID" value="SSLN_0000395101-mRNA-1"/>
    <property type="gene ID" value="SSLN_0000395101"/>
</dbReference>
<dbReference type="AlphaFoldDB" id="A0A0X3PHA2"/>
<dbReference type="PANTHER" id="PTHR45880:SF1">
    <property type="entry name" value="RNA-BINDING MOTIF PROTEIN, X-LINKED 2"/>
    <property type="match status" value="1"/>
</dbReference>
<evidence type="ECO:0000256" key="1">
    <source>
        <dbReference type="ARBA" id="ARBA00022884"/>
    </source>
</evidence>
<dbReference type="InterPro" id="IPR035979">
    <property type="entry name" value="RBD_domain_sf"/>
</dbReference>
<dbReference type="GO" id="GO:0003723">
    <property type="term" value="F:RNA binding"/>
    <property type="evidence" value="ECO:0007669"/>
    <property type="project" value="UniProtKB-UniRule"/>
</dbReference>
<dbReference type="GO" id="GO:0071013">
    <property type="term" value="C:catalytic step 2 spliceosome"/>
    <property type="evidence" value="ECO:0007669"/>
    <property type="project" value="TreeGrafter"/>
</dbReference>
<feature type="region of interest" description="Disordered" evidence="3">
    <location>
        <begin position="160"/>
        <end position="386"/>
    </location>
</feature>
<dbReference type="EMBL" id="GEEE01012066">
    <property type="protein sequence ID" value="JAP51159.1"/>
    <property type="molecule type" value="Transcribed_RNA"/>
</dbReference>
<evidence type="ECO:0000313" key="7">
    <source>
        <dbReference type="Proteomes" id="UP000275846"/>
    </source>
</evidence>
<evidence type="ECO:0000256" key="3">
    <source>
        <dbReference type="SAM" id="MobiDB-lite"/>
    </source>
</evidence>
<organism evidence="5">
    <name type="scientific">Schistocephalus solidus</name>
    <name type="common">Tapeworm</name>
    <dbReference type="NCBI Taxonomy" id="70667"/>
    <lineage>
        <taxon>Eukaryota</taxon>
        <taxon>Metazoa</taxon>
        <taxon>Spiralia</taxon>
        <taxon>Lophotrochozoa</taxon>
        <taxon>Platyhelminthes</taxon>
        <taxon>Cestoda</taxon>
        <taxon>Eucestoda</taxon>
        <taxon>Diphyllobothriidea</taxon>
        <taxon>Diphyllobothriidae</taxon>
        <taxon>Schistocephalus</taxon>
    </lineage>
</organism>
<reference evidence="5" key="1">
    <citation type="submission" date="2016-01" db="EMBL/GenBank/DDBJ databases">
        <title>Reference transcriptome for the parasite Schistocephalus solidus: insights into the molecular evolution of parasitism.</title>
        <authorList>
            <person name="Hebert F.O."/>
            <person name="Grambauer S."/>
            <person name="Barber I."/>
            <person name="Landry C.R."/>
            <person name="Aubin-Horth N."/>
        </authorList>
    </citation>
    <scope>NUCLEOTIDE SEQUENCE</scope>
</reference>